<proteinExistence type="predicted"/>
<reference evidence="2" key="1">
    <citation type="submission" date="2020-10" db="EMBL/GenBank/DDBJ databases">
        <authorList>
            <person name="Gilroy R."/>
        </authorList>
    </citation>
    <scope>NUCLEOTIDE SEQUENCE</scope>
    <source>
        <strain evidence="2">E3-2379</strain>
    </source>
</reference>
<dbReference type="AlphaFoldDB" id="A0A9D9I1A1"/>
<dbReference type="InterPro" id="IPR008964">
    <property type="entry name" value="Invasin/intimin_cell_adhesion"/>
</dbReference>
<dbReference type="InterPro" id="IPR003343">
    <property type="entry name" value="Big_2"/>
</dbReference>
<protein>
    <submittedName>
        <fullName evidence="2">Ig-like domain-containing protein</fullName>
    </submittedName>
</protein>
<evidence type="ECO:0000259" key="1">
    <source>
        <dbReference type="SMART" id="SM00635"/>
    </source>
</evidence>
<feature type="domain" description="BIG2" evidence="1">
    <location>
        <begin position="19"/>
        <end position="91"/>
    </location>
</feature>
<reference evidence="2" key="2">
    <citation type="journal article" date="2021" name="PeerJ">
        <title>Extensive microbial diversity within the chicken gut microbiome revealed by metagenomics and culture.</title>
        <authorList>
            <person name="Gilroy R."/>
            <person name="Ravi A."/>
            <person name="Getino M."/>
            <person name="Pursley I."/>
            <person name="Horton D.L."/>
            <person name="Alikhan N.F."/>
            <person name="Baker D."/>
            <person name="Gharbi K."/>
            <person name="Hall N."/>
            <person name="Watson M."/>
            <person name="Adriaenssens E.M."/>
            <person name="Foster-Nyarko E."/>
            <person name="Jarju S."/>
            <person name="Secka A."/>
            <person name="Antonio M."/>
            <person name="Oren A."/>
            <person name="Chaudhuri R.R."/>
            <person name="La Ragione R."/>
            <person name="Hildebrand F."/>
            <person name="Pallen M.J."/>
        </authorList>
    </citation>
    <scope>NUCLEOTIDE SEQUENCE</scope>
    <source>
        <strain evidence="2">E3-2379</strain>
    </source>
</reference>
<name>A0A9D9I1A1_9FIRM</name>
<dbReference type="Gene3D" id="2.60.40.1080">
    <property type="match status" value="1"/>
</dbReference>
<feature type="non-terminal residue" evidence="2">
    <location>
        <position position="1"/>
    </location>
</feature>
<evidence type="ECO:0000313" key="3">
    <source>
        <dbReference type="Proteomes" id="UP000823618"/>
    </source>
</evidence>
<comment type="caution">
    <text evidence="2">The sequence shown here is derived from an EMBL/GenBank/DDBJ whole genome shotgun (WGS) entry which is preliminary data.</text>
</comment>
<dbReference type="SMART" id="SM00635">
    <property type="entry name" value="BID_2"/>
    <property type="match status" value="1"/>
</dbReference>
<dbReference type="EMBL" id="JADIML010000241">
    <property type="protein sequence ID" value="MBO8463987.1"/>
    <property type="molecule type" value="Genomic_DNA"/>
</dbReference>
<organism evidence="2 3">
    <name type="scientific">Candidatus Scybalomonas excrementavium</name>
    <dbReference type="NCBI Taxonomy" id="2840943"/>
    <lineage>
        <taxon>Bacteria</taxon>
        <taxon>Bacillati</taxon>
        <taxon>Bacillota</taxon>
        <taxon>Clostridia</taxon>
        <taxon>Lachnospirales</taxon>
        <taxon>Lachnospiraceae</taxon>
        <taxon>Lachnospiraceae incertae sedis</taxon>
        <taxon>Candidatus Scybalomonas</taxon>
    </lineage>
</organism>
<gene>
    <name evidence="2" type="ORF">IAC13_08660</name>
</gene>
<dbReference type="Pfam" id="PF02368">
    <property type="entry name" value="Big_2"/>
    <property type="match status" value="1"/>
</dbReference>
<evidence type="ECO:0000313" key="2">
    <source>
        <dbReference type="EMBL" id="MBO8463987.1"/>
    </source>
</evidence>
<accession>A0A9D9I1A1</accession>
<dbReference type="Proteomes" id="UP000823618">
    <property type="component" value="Unassembled WGS sequence"/>
</dbReference>
<dbReference type="SUPFAM" id="SSF49373">
    <property type="entry name" value="Invasin/intimin cell-adhesion fragments"/>
    <property type="match status" value="1"/>
</dbReference>
<sequence length="93" mass="10113">VHAPKGSYMEGVAKEAKVTFKPLAINKKLATIKRKETIQLHVGTDTTFTTWKSSNSSVASVNRSGKVTAKKKGTVTITGTLYGKKYICKIKVI</sequence>